<keyword evidence="1" id="KW-0472">Membrane</keyword>
<proteinExistence type="predicted"/>
<feature type="transmembrane region" description="Helical" evidence="1">
    <location>
        <begin position="207"/>
        <end position="233"/>
    </location>
</feature>
<dbReference type="Pfam" id="PF13398">
    <property type="entry name" value="Peptidase_M50B"/>
    <property type="match status" value="1"/>
</dbReference>
<evidence type="ECO:0000313" key="2">
    <source>
        <dbReference type="EMBL" id="SDT28807.1"/>
    </source>
</evidence>
<evidence type="ECO:0000256" key="1">
    <source>
        <dbReference type="SAM" id="Phobius"/>
    </source>
</evidence>
<gene>
    <name evidence="2" type="ORF">SAMN04489743_2297</name>
</gene>
<dbReference type="Proteomes" id="UP000198751">
    <property type="component" value="Chromosome I"/>
</dbReference>
<evidence type="ECO:0000313" key="3">
    <source>
        <dbReference type="Proteomes" id="UP000198751"/>
    </source>
</evidence>
<dbReference type="AlphaFoldDB" id="A0A1H1Z5B7"/>
<reference evidence="3" key="1">
    <citation type="submission" date="2016-10" db="EMBL/GenBank/DDBJ databases">
        <authorList>
            <person name="Varghese N."/>
            <person name="Submissions S."/>
        </authorList>
    </citation>
    <scope>NUCLEOTIDE SEQUENCE [LARGE SCALE GENOMIC DNA]</scope>
    <source>
        <strain evidence="3">IMMIB L-1606</strain>
    </source>
</reference>
<keyword evidence="1" id="KW-1133">Transmembrane helix</keyword>
<protein>
    <submittedName>
        <fullName evidence="2">Peptidase M50B-like</fullName>
    </submittedName>
</protein>
<organism evidence="2 3">
    <name type="scientific">Pseudarthrobacter equi</name>
    <dbReference type="NCBI Taxonomy" id="728066"/>
    <lineage>
        <taxon>Bacteria</taxon>
        <taxon>Bacillati</taxon>
        <taxon>Actinomycetota</taxon>
        <taxon>Actinomycetes</taxon>
        <taxon>Micrococcales</taxon>
        <taxon>Micrococcaceae</taxon>
        <taxon>Pseudarthrobacter</taxon>
    </lineage>
</organism>
<feature type="transmembrane region" description="Helical" evidence="1">
    <location>
        <begin position="168"/>
        <end position="187"/>
    </location>
</feature>
<dbReference type="EMBL" id="LT629779">
    <property type="protein sequence ID" value="SDT28807.1"/>
    <property type="molecule type" value="Genomic_DNA"/>
</dbReference>
<dbReference type="OrthoDB" id="5184455at2"/>
<dbReference type="RefSeq" id="WP_091720217.1">
    <property type="nucleotide sequence ID" value="NZ_CAUQLD010000025.1"/>
</dbReference>
<keyword evidence="1" id="KW-0812">Transmembrane</keyword>
<feature type="transmembrane region" description="Helical" evidence="1">
    <location>
        <begin position="120"/>
        <end position="139"/>
    </location>
</feature>
<name>A0A1H1Z5B7_9MICC</name>
<keyword evidence="3" id="KW-1185">Reference proteome</keyword>
<feature type="transmembrane region" description="Helical" evidence="1">
    <location>
        <begin position="144"/>
        <end position="162"/>
    </location>
</feature>
<accession>A0A1H1Z5B7</accession>
<sequence>MNGTADLWQVLLASFTRTAPPLVTLTELVLALLAATALSVPRRSWKYFGLLTTATHELGHAFAAVTSGQRLSGIHLRLDHSGTTTTYSRSRLATVWSCFWGYPVPAVAGAVFVVCGFSGWGPAAIAAGGLALAATLVFLRNLAGFLITLAAIGATLAMILVVPREFTGHVAVILGLALLVGAVRDLIKLAHVHLRRRSQLATSDAYLLYRATHVPSGVWILLFSAIVAGSWIVALQPVTAVLSAGA</sequence>
<feature type="transmembrane region" description="Helical" evidence="1">
    <location>
        <begin position="93"/>
        <end position="114"/>
    </location>
</feature>
<dbReference type="InterPro" id="IPR049500">
    <property type="entry name" value="Peptidase_M50B-like"/>
</dbReference>
<feature type="transmembrane region" description="Helical" evidence="1">
    <location>
        <begin position="20"/>
        <end position="40"/>
    </location>
</feature>